<keyword evidence="1" id="KW-1003">Cell membrane</keyword>
<evidence type="ECO:0000256" key="5">
    <source>
        <dbReference type="ARBA" id="ARBA00023136"/>
    </source>
</evidence>
<dbReference type="GO" id="GO:0005886">
    <property type="term" value="C:plasma membrane"/>
    <property type="evidence" value="ECO:0007669"/>
    <property type="project" value="InterPro"/>
</dbReference>
<reference evidence="7" key="1">
    <citation type="submission" date="2020-05" db="EMBL/GenBank/DDBJ databases">
        <authorList>
            <person name="Chiriac C."/>
            <person name="Salcher M."/>
            <person name="Ghai R."/>
            <person name="Kavagutti S V."/>
        </authorList>
    </citation>
    <scope>NUCLEOTIDE SEQUENCE</scope>
</reference>
<dbReference type="Pfam" id="PF01790">
    <property type="entry name" value="LGT"/>
    <property type="match status" value="1"/>
</dbReference>
<keyword evidence="4 6" id="KW-1133">Transmembrane helix</keyword>
<feature type="transmembrane region" description="Helical" evidence="6">
    <location>
        <begin position="20"/>
        <end position="37"/>
    </location>
</feature>
<evidence type="ECO:0000256" key="3">
    <source>
        <dbReference type="ARBA" id="ARBA00022692"/>
    </source>
</evidence>
<keyword evidence="2" id="KW-0808">Transferase</keyword>
<feature type="transmembrane region" description="Helical" evidence="6">
    <location>
        <begin position="239"/>
        <end position="260"/>
    </location>
</feature>
<feature type="transmembrane region" description="Helical" evidence="6">
    <location>
        <begin position="121"/>
        <end position="141"/>
    </location>
</feature>
<feature type="transmembrane region" description="Helical" evidence="6">
    <location>
        <begin position="207"/>
        <end position="227"/>
    </location>
</feature>
<evidence type="ECO:0000256" key="6">
    <source>
        <dbReference type="SAM" id="Phobius"/>
    </source>
</evidence>
<dbReference type="PANTHER" id="PTHR30589">
    <property type="entry name" value="PROLIPOPROTEIN DIACYLGLYCERYL TRANSFERASE"/>
    <property type="match status" value="1"/>
</dbReference>
<organism evidence="7">
    <name type="scientific">freshwater metagenome</name>
    <dbReference type="NCBI Taxonomy" id="449393"/>
    <lineage>
        <taxon>unclassified sequences</taxon>
        <taxon>metagenomes</taxon>
        <taxon>ecological metagenomes</taxon>
    </lineage>
</organism>
<keyword evidence="3 6" id="KW-0812">Transmembrane</keyword>
<evidence type="ECO:0000313" key="7">
    <source>
        <dbReference type="EMBL" id="CAB4600983.1"/>
    </source>
</evidence>
<dbReference type="GO" id="GO:0008961">
    <property type="term" value="F:phosphatidylglycerol-prolipoprotein diacylglyceryl transferase activity"/>
    <property type="evidence" value="ECO:0007669"/>
    <property type="project" value="InterPro"/>
</dbReference>
<feature type="transmembrane region" description="Helical" evidence="6">
    <location>
        <begin position="55"/>
        <end position="73"/>
    </location>
</feature>
<keyword evidence="5 6" id="KW-0472">Membrane</keyword>
<gene>
    <name evidence="7" type="ORF">UFOPK1842_00151</name>
</gene>
<dbReference type="HAMAP" id="MF_01147">
    <property type="entry name" value="Lgt"/>
    <property type="match status" value="1"/>
</dbReference>
<accession>A0A6J6GMI3</accession>
<evidence type="ECO:0000256" key="1">
    <source>
        <dbReference type="ARBA" id="ARBA00022475"/>
    </source>
</evidence>
<name>A0A6J6GMI3_9ZZZZ</name>
<sequence>MKSFIPTPRSSVLELGFFTLHYYAICILLGIVTAIWLTKRRYNAQGGDIDEISDLALLIVPLGIIGGRLYHVITSPQKYFGSGGSPISALKIWEGGLGIWGAISLGALGAFLYYKKSERSLSFASLADVIAPGLLIAQGIGRFGNWFNGELFGRPTNIPWALQIPIGKRPIGFENFATFHPTFLYEAIWCFFIAAIILRLDLFKKLAGTGAIFTFYVSSYSFGRLFIEAIRIDDANLILGLRLNIWVAASLFLGAGAFFLREIAKYRKK</sequence>
<dbReference type="EMBL" id="CAEZUQ010000009">
    <property type="protein sequence ID" value="CAB4600983.1"/>
    <property type="molecule type" value="Genomic_DNA"/>
</dbReference>
<dbReference type="GO" id="GO:0042158">
    <property type="term" value="P:lipoprotein biosynthetic process"/>
    <property type="evidence" value="ECO:0007669"/>
    <property type="project" value="InterPro"/>
</dbReference>
<evidence type="ECO:0000256" key="2">
    <source>
        <dbReference type="ARBA" id="ARBA00022679"/>
    </source>
</evidence>
<feature type="transmembrane region" description="Helical" evidence="6">
    <location>
        <begin position="183"/>
        <end position="200"/>
    </location>
</feature>
<dbReference type="PROSITE" id="PS01311">
    <property type="entry name" value="LGT"/>
    <property type="match status" value="1"/>
</dbReference>
<dbReference type="PANTHER" id="PTHR30589:SF0">
    <property type="entry name" value="PHOSPHATIDYLGLYCEROL--PROLIPOPROTEIN DIACYLGLYCERYL TRANSFERASE"/>
    <property type="match status" value="1"/>
</dbReference>
<evidence type="ECO:0000256" key="4">
    <source>
        <dbReference type="ARBA" id="ARBA00022989"/>
    </source>
</evidence>
<proteinExistence type="inferred from homology"/>
<dbReference type="InterPro" id="IPR001640">
    <property type="entry name" value="Lgt"/>
</dbReference>
<protein>
    <submittedName>
        <fullName evidence="7">Unannotated protein</fullName>
    </submittedName>
</protein>
<dbReference type="NCBIfam" id="TIGR00544">
    <property type="entry name" value="lgt"/>
    <property type="match status" value="1"/>
</dbReference>
<feature type="transmembrane region" description="Helical" evidence="6">
    <location>
        <begin position="93"/>
        <end position="114"/>
    </location>
</feature>
<dbReference type="AlphaFoldDB" id="A0A6J6GMI3"/>